<proteinExistence type="predicted"/>
<feature type="transmembrane region" description="Helical" evidence="1">
    <location>
        <begin position="7"/>
        <end position="25"/>
    </location>
</feature>
<dbReference type="RefSeq" id="WP_253268759.1">
    <property type="nucleotide sequence ID" value="NZ_CP092751.1"/>
</dbReference>
<organism evidence="2 3">
    <name type="scientific">Bacillus vallismortis</name>
    <dbReference type="NCBI Taxonomy" id="72361"/>
    <lineage>
        <taxon>Bacteria</taxon>
        <taxon>Bacillati</taxon>
        <taxon>Bacillota</taxon>
        <taxon>Bacilli</taxon>
        <taxon>Bacillales</taxon>
        <taxon>Bacillaceae</taxon>
        <taxon>Bacillus</taxon>
    </lineage>
</organism>
<evidence type="ECO:0000313" key="2">
    <source>
        <dbReference type="EMBL" id="USP95523.1"/>
    </source>
</evidence>
<gene>
    <name evidence="2" type="ORF">MKF32_20445</name>
</gene>
<dbReference type="EMBL" id="CP092751">
    <property type="protein sequence ID" value="USP95523.1"/>
    <property type="molecule type" value="Genomic_DNA"/>
</dbReference>
<evidence type="ECO:0008006" key="4">
    <source>
        <dbReference type="Google" id="ProtNLM"/>
    </source>
</evidence>
<keyword evidence="1" id="KW-0472">Membrane</keyword>
<protein>
    <recommendedName>
        <fullName evidence="4">LemA family protein</fullName>
    </recommendedName>
</protein>
<evidence type="ECO:0000256" key="1">
    <source>
        <dbReference type="SAM" id="Phobius"/>
    </source>
</evidence>
<evidence type="ECO:0000313" key="3">
    <source>
        <dbReference type="Proteomes" id="UP001057348"/>
    </source>
</evidence>
<dbReference type="Proteomes" id="UP001057348">
    <property type="component" value="Chromosome"/>
</dbReference>
<keyword evidence="1" id="KW-0812">Transmembrane</keyword>
<name>A0ABY4XYU6_BACVA</name>
<keyword evidence="1" id="KW-1133">Transmembrane helix</keyword>
<accession>A0ABY4XYU6</accession>
<sequence>MRLPYKILLSFLAVAVVILFFIFRGKLFEYSSLPFRDILEIIYYIANILLLIVGIFGLKQITVAKETSQKNEKRESFKLAAEQCTFYLKNIVPLVDELNDMMEKKSLEKFGELKIVQKNNKSIRVQSSVSKENLEILMEDLELAGKIVEVANSLEAFSVFFTSGVAQNKVGYSTVGTSYCNVAEKVLPVLLDETYFINTVNLYASWKQKKQNEIALKKIAEAEQTLRNSVTIEF</sequence>
<keyword evidence="3" id="KW-1185">Reference proteome</keyword>
<feature type="transmembrane region" description="Helical" evidence="1">
    <location>
        <begin position="41"/>
        <end position="58"/>
    </location>
</feature>
<reference evidence="2" key="1">
    <citation type="submission" date="2022-02" db="EMBL/GenBank/DDBJ databases">
        <title>Draft Genome Sequence of Bacillus vallismortis Strain BL01, Isolated from Artemisia lerchiana Web. Roots.</title>
        <authorList>
            <person name="Chebotar V.K."/>
            <person name="Gancheva M.S."/>
            <person name="Chizhevskaya E.P."/>
            <person name="Komarova O.V."/>
            <person name="Baganova M.E."/>
            <person name="Zaplatkin A.N."/>
            <person name="Pishchik V.N."/>
        </authorList>
    </citation>
    <scope>NUCLEOTIDE SEQUENCE</scope>
    <source>
        <strain evidence="2">BL01</strain>
    </source>
</reference>